<name>A0A7T6Z2Q5_9BACI</name>
<gene>
    <name evidence="2" type="ORF">HUG15_09895</name>
</gene>
<dbReference type="Proteomes" id="UP000595823">
    <property type="component" value="Chromosome"/>
</dbReference>
<protein>
    <submittedName>
        <fullName evidence="2">Helix-turn-helix domain-containing protein</fullName>
    </submittedName>
</protein>
<keyword evidence="3" id="KW-1185">Reference proteome</keyword>
<sequence length="80" mass="9366">MLKFNSIDELKSYVSENVLSSGEAAEYLGVSKQALQSLVKREKVEIIKEIPRDRLFLKSDLDKRLEESKSLRDKYRPYDK</sequence>
<dbReference type="Pfam" id="PF12728">
    <property type="entry name" value="HTH_17"/>
    <property type="match status" value="1"/>
</dbReference>
<dbReference type="KEGG" id="scia:HUG15_09895"/>
<dbReference type="AlphaFoldDB" id="A0A7T6Z2Q5"/>
<accession>A0A7T6Z2Q5</accession>
<dbReference type="EMBL" id="CP054705">
    <property type="protein sequence ID" value="QQK75850.1"/>
    <property type="molecule type" value="Genomic_DNA"/>
</dbReference>
<evidence type="ECO:0000313" key="3">
    <source>
        <dbReference type="Proteomes" id="UP000595823"/>
    </source>
</evidence>
<dbReference type="RefSeq" id="WP_200128483.1">
    <property type="nucleotide sequence ID" value="NZ_CP054705.1"/>
</dbReference>
<organism evidence="2 3">
    <name type="scientific">Salicibibacter cibarius</name>
    <dbReference type="NCBI Taxonomy" id="2743000"/>
    <lineage>
        <taxon>Bacteria</taxon>
        <taxon>Bacillati</taxon>
        <taxon>Bacillota</taxon>
        <taxon>Bacilli</taxon>
        <taxon>Bacillales</taxon>
        <taxon>Bacillaceae</taxon>
        <taxon>Salicibibacter</taxon>
    </lineage>
</organism>
<feature type="domain" description="Helix-turn-helix" evidence="1">
    <location>
        <begin position="18"/>
        <end position="67"/>
    </location>
</feature>
<proteinExistence type="predicted"/>
<evidence type="ECO:0000313" key="2">
    <source>
        <dbReference type="EMBL" id="QQK75850.1"/>
    </source>
</evidence>
<dbReference type="InterPro" id="IPR041657">
    <property type="entry name" value="HTH_17"/>
</dbReference>
<reference evidence="2 3" key="1">
    <citation type="submission" date="2020-06" db="EMBL/GenBank/DDBJ databases">
        <title>Genomic analysis of Salicibibacter sp. NKC5-3.</title>
        <authorList>
            <person name="Oh Y.J."/>
        </authorList>
    </citation>
    <scope>NUCLEOTIDE SEQUENCE [LARGE SCALE GENOMIC DNA]</scope>
    <source>
        <strain evidence="2 3">NKC5-3</strain>
    </source>
</reference>
<evidence type="ECO:0000259" key="1">
    <source>
        <dbReference type="Pfam" id="PF12728"/>
    </source>
</evidence>